<sequence length="236" mass="25852">MCTTNIVVAGFAEIHFDNLPVLDANTLHPSRQTESSDCGTVRAGEADATVAHVSTNPRLNANGPFCVSKMLILSFTSTHPPTNHNTQSAAIQPTLTSHTMSIHQHDALHVILASCVSQSLAIVAEERAEETQRVVLERPSQKLCHVSSPTFHDDRGMAEKNRLRRLDRKARQGQSGISCVCVPHCPSHLECVAGRVGAEHEKKIFLETGENQLSLLSKHVQNRNERRCDEGGRVCV</sequence>
<dbReference type="EMBL" id="JARBJD010000096">
    <property type="protein sequence ID" value="KAK2953055.1"/>
    <property type="molecule type" value="Genomic_DNA"/>
</dbReference>
<comment type="caution">
    <text evidence="1">The sequence shown here is derived from an EMBL/GenBank/DDBJ whole genome shotgun (WGS) entry which is preliminary data.</text>
</comment>
<reference evidence="1 2" key="1">
    <citation type="journal article" date="2022" name="bioRxiv">
        <title>Genomics of Preaxostyla Flagellates Illuminates Evolutionary Transitions and the Path Towards Mitochondrial Loss.</title>
        <authorList>
            <person name="Novak L.V.F."/>
            <person name="Treitli S.C."/>
            <person name="Pyrih J."/>
            <person name="Halakuc P."/>
            <person name="Pipaliya S.V."/>
            <person name="Vacek V."/>
            <person name="Brzon O."/>
            <person name="Soukal P."/>
            <person name="Eme L."/>
            <person name="Dacks J.B."/>
            <person name="Karnkowska A."/>
            <person name="Elias M."/>
            <person name="Hampl V."/>
        </authorList>
    </citation>
    <scope>NUCLEOTIDE SEQUENCE [LARGE SCALE GENOMIC DNA]</scope>
    <source>
        <strain evidence="1">NAU3</strain>
        <tissue evidence="1">Gut</tissue>
    </source>
</reference>
<protein>
    <submittedName>
        <fullName evidence="1">Uncharacterized protein</fullName>
    </submittedName>
</protein>
<gene>
    <name evidence="1" type="ORF">BLNAU_12044</name>
</gene>
<keyword evidence="2" id="KW-1185">Reference proteome</keyword>
<accession>A0ABQ9XPD5</accession>
<dbReference type="Proteomes" id="UP001281761">
    <property type="component" value="Unassembled WGS sequence"/>
</dbReference>
<proteinExistence type="predicted"/>
<evidence type="ECO:0000313" key="2">
    <source>
        <dbReference type="Proteomes" id="UP001281761"/>
    </source>
</evidence>
<name>A0ABQ9XPD5_9EUKA</name>
<organism evidence="1 2">
    <name type="scientific">Blattamonas nauphoetae</name>
    <dbReference type="NCBI Taxonomy" id="2049346"/>
    <lineage>
        <taxon>Eukaryota</taxon>
        <taxon>Metamonada</taxon>
        <taxon>Preaxostyla</taxon>
        <taxon>Oxymonadida</taxon>
        <taxon>Blattamonas</taxon>
    </lineage>
</organism>
<evidence type="ECO:0000313" key="1">
    <source>
        <dbReference type="EMBL" id="KAK2953055.1"/>
    </source>
</evidence>